<dbReference type="GO" id="GO:0030497">
    <property type="term" value="P:fatty acid elongation"/>
    <property type="evidence" value="ECO:0007669"/>
    <property type="project" value="TreeGrafter"/>
</dbReference>
<dbReference type="SUPFAM" id="SSF51735">
    <property type="entry name" value="NAD(P)-binding Rossmann-fold domains"/>
    <property type="match status" value="1"/>
</dbReference>
<accession>A0A2K4Y3U8</accession>
<dbReference type="AlphaFoldDB" id="A0A2K4Y3U8"/>
<reference evidence="3" key="1">
    <citation type="submission" date="2018-01" db="EMBL/GenBank/DDBJ databases">
        <authorList>
            <consortium name="Urmite Genomes"/>
        </authorList>
    </citation>
    <scope>NUCLEOTIDE SEQUENCE [LARGE SCALE GENOMIC DNA]</scope>
    <source>
        <strain evidence="3">AFP003</strain>
    </source>
</reference>
<dbReference type="PANTHER" id="PTHR42760">
    <property type="entry name" value="SHORT-CHAIN DEHYDROGENASES/REDUCTASES FAMILY MEMBER"/>
    <property type="match status" value="1"/>
</dbReference>
<dbReference type="EMBL" id="FXEG02000001">
    <property type="protein sequence ID" value="SOX51463.1"/>
    <property type="molecule type" value="Genomic_DNA"/>
</dbReference>
<dbReference type="CDD" id="cd05233">
    <property type="entry name" value="SDR_c"/>
    <property type="match status" value="1"/>
</dbReference>
<dbReference type="Gene3D" id="3.40.50.720">
    <property type="entry name" value="NAD(P)-binding Rossmann-like Domain"/>
    <property type="match status" value="1"/>
</dbReference>
<dbReference type="InterPro" id="IPR036291">
    <property type="entry name" value="NAD(P)-bd_dom_sf"/>
</dbReference>
<proteinExistence type="inferred from homology"/>
<sequence length="269" mass="27551">VWGPLPWPYSVSPMSESTQVLNGRRILVTGGATGIGAAAVEVLTAAGGDVAATYHQTPPPEGLAANWMQCDVRDADAVSAMVQQSAEQLGGLDVLVNAAGLWQAGIPGYVGADDISFLLDTNVKATILTNQAAYAVMKEQRPKGGRIINFGSSEAIMGSPISAVYAATKGAVQAWTRSAAKAWASDNITVNSLAPAVQTAGADRLREFLGPDAAALIDQQMQMMIPLGGTLGDPARDLGPMLVFLAGPGSGFITGQLLAVDGGLMMVGG</sequence>
<evidence type="ECO:0000313" key="4">
    <source>
        <dbReference type="Proteomes" id="UP000236318"/>
    </source>
</evidence>
<dbReference type="FunFam" id="3.40.50.720:FF:000084">
    <property type="entry name" value="Short-chain dehydrogenase reductase"/>
    <property type="match status" value="1"/>
</dbReference>
<evidence type="ECO:0000313" key="3">
    <source>
        <dbReference type="EMBL" id="SOX51463.1"/>
    </source>
</evidence>
<feature type="non-terminal residue" evidence="3">
    <location>
        <position position="1"/>
    </location>
</feature>
<dbReference type="Proteomes" id="UP000236318">
    <property type="component" value="Unassembled WGS sequence"/>
</dbReference>
<dbReference type="PANTHER" id="PTHR42760:SF40">
    <property type="entry name" value="3-OXOACYL-[ACYL-CARRIER-PROTEIN] REDUCTASE, CHLOROPLASTIC"/>
    <property type="match status" value="1"/>
</dbReference>
<dbReference type="InterPro" id="IPR020904">
    <property type="entry name" value="Sc_DH/Rdtase_CS"/>
</dbReference>
<keyword evidence="2" id="KW-0560">Oxidoreductase</keyword>
<gene>
    <name evidence="3" type="ORF">MAAFP003_124</name>
</gene>
<dbReference type="Pfam" id="PF13561">
    <property type="entry name" value="adh_short_C2"/>
    <property type="match status" value="1"/>
</dbReference>
<dbReference type="PROSITE" id="PS00061">
    <property type="entry name" value="ADH_SHORT"/>
    <property type="match status" value="1"/>
</dbReference>
<dbReference type="InterPro" id="IPR002347">
    <property type="entry name" value="SDR_fam"/>
</dbReference>
<dbReference type="PRINTS" id="PR00080">
    <property type="entry name" value="SDRFAMILY"/>
</dbReference>
<comment type="caution">
    <text evidence="3">The sequence shown here is derived from an EMBL/GenBank/DDBJ whole genome shotgun (WGS) entry which is preliminary data.</text>
</comment>
<organism evidence="3 4">
    <name type="scientific">Mycobacterium ahvazicum</name>
    <dbReference type="NCBI Taxonomy" id="1964395"/>
    <lineage>
        <taxon>Bacteria</taxon>
        <taxon>Bacillati</taxon>
        <taxon>Actinomycetota</taxon>
        <taxon>Actinomycetes</taxon>
        <taxon>Mycobacteriales</taxon>
        <taxon>Mycobacteriaceae</taxon>
        <taxon>Mycobacterium</taxon>
        <taxon>Mycobacterium simiae complex</taxon>
    </lineage>
</organism>
<evidence type="ECO:0000256" key="2">
    <source>
        <dbReference type="ARBA" id="ARBA00023002"/>
    </source>
</evidence>
<comment type="similarity">
    <text evidence="1">Belongs to the short-chain dehydrogenases/reductases (SDR) family.</text>
</comment>
<name>A0A2K4Y3U8_9MYCO</name>
<dbReference type="GO" id="GO:0016616">
    <property type="term" value="F:oxidoreductase activity, acting on the CH-OH group of donors, NAD or NADP as acceptor"/>
    <property type="evidence" value="ECO:0007669"/>
    <property type="project" value="TreeGrafter"/>
</dbReference>
<protein>
    <submittedName>
        <fullName evidence="3">NAD(P)-dependent oxidoreductase</fullName>
    </submittedName>
</protein>
<keyword evidence="4" id="KW-1185">Reference proteome</keyword>
<evidence type="ECO:0000256" key="1">
    <source>
        <dbReference type="ARBA" id="ARBA00006484"/>
    </source>
</evidence>
<dbReference type="PRINTS" id="PR00081">
    <property type="entry name" value="GDHRDH"/>
</dbReference>